<proteinExistence type="predicted"/>
<reference evidence="3" key="1">
    <citation type="journal article" date="2019" name="Int. J. Syst. Evol. Microbiol.">
        <title>The Global Catalogue of Microorganisms (GCM) 10K type strain sequencing project: providing services to taxonomists for standard genome sequencing and annotation.</title>
        <authorList>
            <consortium name="The Broad Institute Genomics Platform"/>
            <consortium name="The Broad Institute Genome Sequencing Center for Infectious Disease"/>
            <person name="Wu L."/>
            <person name="Ma J."/>
        </authorList>
    </citation>
    <scope>NUCLEOTIDE SEQUENCE [LARGE SCALE GENOMIC DNA]</scope>
    <source>
        <strain evidence="3">CGMCC 4.7427</strain>
    </source>
</reference>
<sequence>MKPQIKIPLVALLSIVMITISCSDDDENVTTQEVSTENLTLAAQVDVIDDASYDIVENVYLENVQDTRSTVVTSFFPECATLDVMPNGDGSGNILVSFTEACTLNNGAVVSGQITLAYAAVNEGTREVTYEYNDFTYNGHGVTGGGTVVRTFENTNGNPQAALTSSITVDIANSDVDASRTLSRTREWIEGVGSGTWTDNAFLITGNWDTTFTNGLSRSGEVTSALRREATCPYFVSGELSIVTQNDIEGTLDYGDGTCDNVAVITIAGQEFTIQL</sequence>
<feature type="chain" id="PRO_5046949889" description="Lipoprotein" evidence="1">
    <location>
        <begin position="24"/>
        <end position="276"/>
    </location>
</feature>
<comment type="caution">
    <text evidence="2">The sequence shown here is derived from an EMBL/GenBank/DDBJ whole genome shotgun (WGS) entry which is preliminary data.</text>
</comment>
<accession>A0ABV9L700</accession>
<dbReference type="RefSeq" id="WP_380032408.1">
    <property type="nucleotide sequence ID" value="NZ_JBHSHB010000008.1"/>
</dbReference>
<evidence type="ECO:0000313" key="3">
    <source>
        <dbReference type="Proteomes" id="UP001595878"/>
    </source>
</evidence>
<evidence type="ECO:0000313" key="2">
    <source>
        <dbReference type="EMBL" id="MFC4689682.1"/>
    </source>
</evidence>
<dbReference type="PROSITE" id="PS51257">
    <property type="entry name" value="PROKAR_LIPOPROTEIN"/>
    <property type="match status" value="1"/>
</dbReference>
<protein>
    <recommendedName>
        <fullName evidence="4">Lipoprotein</fullName>
    </recommendedName>
</protein>
<evidence type="ECO:0000256" key="1">
    <source>
        <dbReference type="SAM" id="SignalP"/>
    </source>
</evidence>
<dbReference type="Proteomes" id="UP001595878">
    <property type="component" value="Unassembled WGS sequence"/>
</dbReference>
<evidence type="ECO:0008006" key="4">
    <source>
        <dbReference type="Google" id="ProtNLM"/>
    </source>
</evidence>
<organism evidence="2 3">
    <name type="scientific">Dokdonia genika</name>
    <dbReference type="NCBI Taxonomy" id="308113"/>
    <lineage>
        <taxon>Bacteria</taxon>
        <taxon>Pseudomonadati</taxon>
        <taxon>Bacteroidota</taxon>
        <taxon>Flavobacteriia</taxon>
        <taxon>Flavobacteriales</taxon>
        <taxon>Flavobacteriaceae</taxon>
        <taxon>Dokdonia</taxon>
    </lineage>
</organism>
<keyword evidence="1" id="KW-0732">Signal</keyword>
<keyword evidence="3" id="KW-1185">Reference proteome</keyword>
<dbReference type="EMBL" id="JBHSHB010000008">
    <property type="protein sequence ID" value="MFC4689682.1"/>
    <property type="molecule type" value="Genomic_DNA"/>
</dbReference>
<gene>
    <name evidence="2" type="ORF">ACFO5T_04495</name>
</gene>
<name>A0ABV9L700_9FLAO</name>
<feature type="signal peptide" evidence="1">
    <location>
        <begin position="1"/>
        <end position="23"/>
    </location>
</feature>